<evidence type="ECO:0000313" key="2">
    <source>
        <dbReference type="Proteomes" id="UP000095287"/>
    </source>
</evidence>
<dbReference type="WBParaSite" id="L893_g1201.t1">
    <property type="protein sequence ID" value="L893_g1201.t1"/>
    <property type="gene ID" value="L893_g1201"/>
</dbReference>
<name>A0A1I7Y2J5_9BILA</name>
<accession>A0A1I7Y2J5</accession>
<dbReference type="Proteomes" id="UP000095287">
    <property type="component" value="Unplaced"/>
</dbReference>
<sequence length="151" mass="16881">MEQFCSLQQSTVEGLLEGRALFISGRRNQVWNQRYPFPPLLSKKPVLGKDHTPEASRDVAPTFAVTVLRRSAKSNDQRRSIAFLLRSFIPRALFPKNYLNPKPLGSLGIDGNFPSIPSGSRGARRLPRPLERRGVQESTEPEEGHVSPSFA</sequence>
<protein>
    <submittedName>
        <fullName evidence="3">Uncharacterized protein</fullName>
    </submittedName>
</protein>
<proteinExistence type="predicted"/>
<organism evidence="2 3">
    <name type="scientific">Steinernema glaseri</name>
    <dbReference type="NCBI Taxonomy" id="37863"/>
    <lineage>
        <taxon>Eukaryota</taxon>
        <taxon>Metazoa</taxon>
        <taxon>Ecdysozoa</taxon>
        <taxon>Nematoda</taxon>
        <taxon>Chromadorea</taxon>
        <taxon>Rhabditida</taxon>
        <taxon>Tylenchina</taxon>
        <taxon>Panagrolaimomorpha</taxon>
        <taxon>Strongyloidoidea</taxon>
        <taxon>Steinernematidae</taxon>
        <taxon>Steinernema</taxon>
    </lineage>
</organism>
<keyword evidence="2" id="KW-1185">Reference proteome</keyword>
<reference evidence="3" key="1">
    <citation type="submission" date="2016-11" db="UniProtKB">
        <authorList>
            <consortium name="WormBaseParasite"/>
        </authorList>
    </citation>
    <scope>IDENTIFICATION</scope>
</reference>
<evidence type="ECO:0000256" key="1">
    <source>
        <dbReference type="SAM" id="MobiDB-lite"/>
    </source>
</evidence>
<feature type="region of interest" description="Disordered" evidence="1">
    <location>
        <begin position="109"/>
        <end position="151"/>
    </location>
</feature>
<dbReference type="AlphaFoldDB" id="A0A1I7Y2J5"/>
<evidence type="ECO:0000313" key="3">
    <source>
        <dbReference type="WBParaSite" id="L893_g1201.t1"/>
    </source>
</evidence>